<dbReference type="InterPro" id="IPR002052">
    <property type="entry name" value="DNA_methylase_N6_adenine_CS"/>
</dbReference>
<keyword evidence="6" id="KW-0238">DNA-binding</keyword>
<evidence type="ECO:0000313" key="10">
    <source>
        <dbReference type="EMBL" id="PDW02271.1"/>
    </source>
</evidence>
<dbReference type="EMBL" id="NQWI01000077">
    <property type="protein sequence ID" value="PDW02271.1"/>
    <property type="molecule type" value="Genomic_DNA"/>
</dbReference>
<evidence type="ECO:0000256" key="1">
    <source>
        <dbReference type="ARBA" id="ARBA00011900"/>
    </source>
</evidence>
<dbReference type="InterPro" id="IPR029063">
    <property type="entry name" value="SAM-dependent_MTases_sf"/>
</dbReference>
<evidence type="ECO:0000256" key="5">
    <source>
        <dbReference type="ARBA" id="ARBA00022747"/>
    </source>
</evidence>
<dbReference type="OrthoDB" id="9815272at2"/>
<dbReference type="Pfam" id="PF12950">
    <property type="entry name" value="TaqI_C"/>
    <property type="match status" value="1"/>
</dbReference>
<dbReference type="PROSITE" id="PS00092">
    <property type="entry name" value="N6_MTASE"/>
    <property type="match status" value="1"/>
</dbReference>
<evidence type="ECO:0000259" key="8">
    <source>
        <dbReference type="Pfam" id="PF07669"/>
    </source>
</evidence>
<feature type="domain" description="TaqI-like C-terminal specificity" evidence="9">
    <location>
        <begin position="1166"/>
        <end position="1327"/>
    </location>
</feature>
<keyword evidence="5" id="KW-0680">Restriction system</keyword>
<dbReference type="Pfam" id="PF07669">
    <property type="entry name" value="Eco57I"/>
    <property type="match status" value="1"/>
</dbReference>
<sequence>MPIITPALLADLHDAAALRRFFGALGYAEQQQVSYTAQTLAWPENVAVELRGRVFELLADADAGFFQVLLLAPTADGAGLSQALLQRLFATLEQRGNEGLLLLPASDWATLELVLLVDPRPLAERQGPPALLRFRVAPRALYAHHVVALELLAVHAAGPGDVGELALRAFRRAQYERFFRSVNFFSSYYLEERIATDTTAGLSGIWLILLAQMPALRPQLAAGDARATLAALGWTSSAGEAGAPERLYFQGRALALVALLPPDHPLDLPLSATRYPQLELLAALEQQRQQQDGLAWAILTNGRTWRLYSHLTASISGAFYEVELAELLAYGSAADLRYFAGFFGAEALSSQVVLHVFASSQTLARATGENLKQVVFARVFPLLANAIADDLKRTGEYDGSAAQLQVIFRATLLLLYRILFVLYAESMRLLPTMHPAYYPHSLTFLLSDLALQPFTASHLKKPQTPTAYWAWQHLQALFAAISHGQPDWGVPKYNGGLFSAGAPPTGGTPNEHRAPHRLLARVQLGALDLGQALDLLGRDDTARAATMQDGARRLIDYAGLDVRRLGSIYEGLLEFQLLAAASGDLELQHTRAERKASGSYYTPDYIVAYIVEQAVGPVLAERAKQFAALMERLPAARRALEQAQRQEGNERISIATTKAKSDAARRAVAELEHAANESLLDLKILDPAMGSGHFLVAAVNFITDRLIVILNRHQAQNPLLARLAAIRTQIRASLQAQGVDTLISDEQLNNVNLLRRLVMKRCVFGVDLNDMAVELARLSLWLNSFTVGAPLNFLDHHLKWGNALIGARVQAVQQAMEGKHIGIGTQLDMFTSGSAFAEMLNLAGYIEQLVEIADANAQQVEQSEALYRSYEEHVVPVKRLLDLWVAQSFGNKVASELLQLHSGQSSDVDHLVDALMGRRQLAPHYQQAVAEARNLFQRHRFLHWDLDFPEVFLDLANKTWKPAAQMGFDAVVGNPPYVVFQLLGDAERNYLRSNYGYFVMKGDIYILFQEVAGRVTKREGNSGYIIQNKWLHATYGSAALKDIVSTSTIRELIDFHDSPVFEVSAYPLIIIRKHSGKTANPVTKIDIRGSSEEMILRHLLNKTEQPISHINVSRDSLTNINYISLELFADQIGQGVLTGHAEAFVLPSMSSIEDFPLSEQKFILPVVAGSDIGRYDITSLSYRQLLIYPYESSGKPVQANLIPNIIKHLTTYREELENRRNFGEFLINQGHSWYELRHPARGMFQRKIIFPEISLTNRFHFDEEGNIACIGSVYFLIRNKKFADFSSYALVSILNSSLLSHKLKAIAPTIRGGYYRYQSQYVKRLPIRRITFTTPAAERTALVAEGQRRYEAGLAQAASATDWRAWREHWRELWAWAEARLPQLADGNPDVANEQSDVVHDLLAHLAEQMIALHKRKQAAAAHFTDWLAQETGSAPSEWTLKTVVQSFWAQPWLELERALQKNRGRFVQTQGLRGKHADAALQPLLRAAQREWMAACATLAPTLSAISATDRLIDLLVYRLYGLTDEEIDLVEG</sequence>
<dbReference type="Proteomes" id="UP000220527">
    <property type="component" value="Unassembled WGS sequence"/>
</dbReference>
<dbReference type="Gene3D" id="3.40.50.150">
    <property type="entry name" value="Vaccinia Virus protein VP39"/>
    <property type="match status" value="2"/>
</dbReference>
<evidence type="ECO:0000256" key="3">
    <source>
        <dbReference type="ARBA" id="ARBA00022679"/>
    </source>
</evidence>
<protein>
    <recommendedName>
        <fullName evidence="1">site-specific DNA-methyltransferase (adenine-specific)</fullName>
        <ecNumber evidence="1">2.1.1.72</ecNumber>
    </recommendedName>
</protein>
<dbReference type="PANTHER" id="PTHR33841:SF1">
    <property type="entry name" value="DNA METHYLTRANSFERASE A"/>
    <property type="match status" value="1"/>
</dbReference>
<dbReference type="EC" id="2.1.1.72" evidence="1"/>
<name>A0A2A6RH52_9CHLR</name>
<keyword evidence="11" id="KW-1185">Reference proteome</keyword>
<dbReference type="GO" id="GO:0003677">
    <property type="term" value="F:DNA binding"/>
    <property type="evidence" value="ECO:0007669"/>
    <property type="project" value="UniProtKB-KW"/>
</dbReference>
<accession>A0A2A6RH52</accession>
<evidence type="ECO:0000256" key="7">
    <source>
        <dbReference type="ARBA" id="ARBA00047942"/>
    </source>
</evidence>
<dbReference type="GO" id="GO:0032259">
    <property type="term" value="P:methylation"/>
    <property type="evidence" value="ECO:0007669"/>
    <property type="project" value="UniProtKB-KW"/>
</dbReference>
<dbReference type="REBASE" id="279126">
    <property type="entry name" value="Cba153FORF14855P"/>
</dbReference>
<reference evidence="11" key="1">
    <citation type="submission" date="2017-08" db="EMBL/GenBank/DDBJ databases">
        <authorList>
            <person name="Grouzdev D.S."/>
            <person name="Gaisin V.A."/>
            <person name="Rysina M.S."/>
            <person name="Gorlenko V.M."/>
        </authorList>
    </citation>
    <scope>NUCLEOTIDE SEQUENCE [LARGE SCALE GENOMIC DNA]</scope>
    <source>
        <strain evidence="11">Kir15-3F</strain>
    </source>
</reference>
<gene>
    <name evidence="10" type="ORF">CJ255_14855</name>
</gene>
<comment type="caution">
    <text evidence="10">The sequence shown here is derived from an EMBL/GenBank/DDBJ whole genome shotgun (WGS) entry which is preliminary data.</text>
</comment>
<evidence type="ECO:0000313" key="11">
    <source>
        <dbReference type="Proteomes" id="UP000220527"/>
    </source>
</evidence>
<keyword evidence="4" id="KW-0949">S-adenosyl-L-methionine</keyword>
<dbReference type="SUPFAM" id="SSF53335">
    <property type="entry name" value="S-adenosyl-L-methionine-dependent methyltransferases"/>
    <property type="match status" value="1"/>
</dbReference>
<dbReference type="InterPro" id="IPR050953">
    <property type="entry name" value="N4_N6_ade-DNA_methylase"/>
</dbReference>
<feature type="domain" description="Type II methyltransferase M.TaqI-like" evidence="8">
    <location>
        <begin position="762"/>
        <end position="1061"/>
    </location>
</feature>
<dbReference type="PANTHER" id="PTHR33841">
    <property type="entry name" value="DNA METHYLTRANSFERASE YEEA-RELATED"/>
    <property type="match status" value="1"/>
</dbReference>
<dbReference type="InterPro" id="IPR011639">
    <property type="entry name" value="MethylTrfase_TaqI-like_dom"/>
</dbReference>
<dbReference type="GO" id="GO:0009007">
    <property type="term" value="F:site-specific DNA-methyltransferase (adenine-specific) activity"/>
    <property type="evidence" value="ECO:0007669"/>
    <property type="project" value="UniProtKB-EC"/>
</dbReference>
<comment type="catalytic activity">
    <reaction evidence="7">
        <text>a 2'-deoxyadenosine in DNA + S-adenosyl-L-methionine = an N(6)-methyl-2'-deoxyadenosine in DNA + S-adenosyl-L-homocysteine + H(+)</text>
        <dbReference type="Rhea" id="RHEA:15197"/>
        <dbReference type="Rhea" id="RHEA-COMP:12418"/>
        <dbReference type="Rhea" id="RHEA-COMP:12419"/>
        <dbReference type="ChEBI" id="CHEBI:15378"/>
        <dbReference type="ChEBI" id="CHEBI:57856"/>
        <dbReference type="ChEBI" id="CHEBI:59789"/>
        <dbReference type="ChEBI" id="CHEBI:90615"/>
        <dbReference type="ChEBI" id="CHEBI:90616"/>
        <dbReference type="EC" id="2.1.1.72"/>
    </reaction>
</comment>
<keyword evidence="3" id="KW-0808">Transferase</keyword>
<evidence type="ECO:0000256" key="6">
    <source>
        <dbReference type="ARBA" id="ARBA00023125"/>
    </source>
</evidence>
<evidence type="ECO:0000256" key="2">
    <source>
        <dbReference type="ARBA" id="ARBA00022603"/>
    </source>
</evidence>
<organism evidence="10 11">
    <name type="scientific">Candidatus Viridilinea mediisalina</name>
    <dbReference type="NCBI Taxonomy" id="2024553"/>
    <lineage>
        <taxon>Bacteria</taxon>
        <taxon>Bacillati</taxon>
        <taxon>Chloroflexota</taxon>
        <taxon>Chloroflexia</taxon>
        <taxon>Chloroflexales</taxon>
        <taxon>Chloroflexineae</taxon>
        <taxon>Oscillochloridaceae</taxon>
        <taxon>Candidatus Viridilinea</taxon>
    </lineage>
</organism>
<dbReference type="RefSeq" id="WP_097644885.1">
    <property type="nucleotide sequence ID" value="NZ_NQWI01000077.1"/>
</dbReference>
<keyword evidence="2" id="KW-0489">Methyltransferase</keyword>
<proteinExistence type="predicted"/>
<evidence type="ECO:0000256" key="4">
    <source>
        <dbReference type="ARBA" id="ARBA00022691"/>
    </source>
</evidence>
<evidence type="ECO:0000259" key="9">
    <source>
        <dbReference type="Pfam" id="PF12950"/>
    </source>
</evidence>
<dbReference type="InterPro" id="IPR025931">
    <property type="entry name" value="TaqI_C"/>
</dbReference>
<dbReference type="GO" id="GO:0009307">
    <property type="term" value="P:DNA restriction-modification system"/>
    <property type="evidence" value="ECO:0007669"/>
    <property type="project" value="UniProtKB-KW"/>
</dbReference>